<evidence type="ECO:0000256" key="3">
    <source>
        <dbReference type="ARBA" id="ARBA00009528"/>
    </source>
</evidence>
<comment type="cofactor">
    <cofactor evidence="8">
        <name>Mn(2+)</name>
        <dbReference type="ChEBI" id="CHEBI:29035"/>
    </cofactor>
    <text evidence="8">Binds 2 manganese ions per subunit.</text>
</comment>
<dbReference type="PANTHER" id="PTHR11963">
    <property type="entry name" value="LEUCINE AMINOPEPTIDASE-RELATED"/>
    <property type="match status" value="1"/>
</dbReference>
<feature type="active site" evidence="8">
    <location>
        <position position="353"/>
    </location>
</feature>
<dbReference type="EMBL" id="JAEHOH010000021">
    <property type="protein sequence ID" value="MBK0420090.1"/>
    <property type="molecule type" value="Genomic_DNA"/>
</dbReference>
<comment type="subcellular location">
    <subcellularLocation>
        <location evidence="8">Cytoplasm</location>
    </subcellularLocation>
</comment>
<evidence type="ECO:0000256" key="7">
    <source>
        <dbReference type="ARBA" id="ARBA00049972"/>
    </source>
</evidence>
<dbReference type="InterPro" id="IPR011356">
    <property type="entry name" value="Leucine_aapep/pepB"/>
</dbReference>
<comment type="similarity">
    <text evidence="3 8">Belongs to the peptidase M17 family.</text>
</comment>
<dbReference type="EC" id="3.4.11.1" evidence="8"/>
<evidence type="ECO:0000256" key="6">
    <source>
        <dbReference type="ARBA" id="ARBA00022801"/>
    </source>
</evidence>
<feature type="binding site" evidence="8">
    <location>
        <position position="290"/>
    </location>
    <ligand>
        <name>Mn(2+)</name>
        <dbReference type="ChEBI" id="CHEBI:29035"/>
        <label>2</label>
    </ligand>
</feature>
<dbReference type="GO" id="GO:0070006">
    <property type="term" value="F:metalloaminopeptidase activity"/>
    <property type="evidence" value="ECO:0007669"/>
    <property type="project" value="InterPro"/>
</dbReference>
<dbReference type="GO" id="GO:0006508">
    <property type="term" value="P:proteolysis"/>
    <property type="evidence" value="ECO:0007669"/>
    <property type="project" value="UniProtKB-KW"/>
</dbReference>
<dbReference type="GO" id="GO:0030145">
    <property type="term" value="F:manganese ion binding"/>
    <property type="evidence" value="ECO:0007669"/>
    <property type="project" value="UniProtKB-UniRule"/>
</dbReference>
<dbReference type="InterPro" id="IPR043472">
    <property type="entry name" value="Macro_dom-like"/>
</dbReference>
<feature type="binding site" evidence="8">
    <location>
        <position position="266"/>
    </location>
    <ligand>
        <name>Mn(2+)</name>
        <dbReference type="ChEBI" id="CHEBI:29035"/>
        <label>2</label>
    </ligand>
</feature>
<dbReference type="Proteomes" id="UP000608530">
    <property type="component" value="Unassembled WGS sequence"/>
</dbReference>
<keyword evidence="6 8" id="KW-0378">Hydrolase</keyword>
<feature type="binding site" evidence="8">
    <location>
        <position position="271"/>
    </location>
    <ligand>
        <name>Mn(2+)</name>
        <dbReference type="ChEBI" id="CHEBI:29035"/>
        <label>1</label>
    </ligand>
</feature>
<evidence type="ECO:0000313" key="11">
    <source>
        <dbReference type="Proteomes" id="UP000608530"/>
    </source>
</evidence>
<dbReference type="NCBIfam" id="NF002073">
    <property type="entry name" value="PRK00913.1-2"/>
    <property type="match status" value="1"/>
</dbReference>
<keyword evidence="11" id="KW-1185">Reference proteome</keyword>
<dbReference type="Gene3D" id="3.40.630.10">
    <property type="entry name" value="Zn peptidases"/>
    <property type="match status" value="1"/>
</dbReference>
<keyword evidence="8" id="KW-0479">Metal-binding</keyword>
<sequence>MSVVIDPAFDPIPSLRSVADVVVTAEEPADARARACYIPSEGDLPDCDGLGDLDRDALAAAGFTGAKNQTLLLPGSPLRVLVGIGEGIETSAQLRDAVAAFTRAAREAATLVIDLRGDAVDARTAAQVATEGAILARYRYDALKGDPKTVALETVTLLVESADVDAAREGVERGRILARAAGLARDLANTPPRHLSAVKFAEIAEKLGPEFGLEVESFDRQQLMDLGTGGLLGVNAGSTEEPRMIKVSYRPENATDETAHLALVGKGIMYDSGGISLKPSNAMHAAMKFDMMGAAAVFASMTSLRELGVGTAVTGWLMCTDNMPSGSATKLGDVLTIRGGKTVEVKNTDAEGRLVMADGLVLATEEERRPDAIVDIATLTGAAMMALGTRTAAMLANNDALAEQLQAAADASDENTWRLPLDHRYRDQLKSNVADLSNIGGQYAGVILAALFLNEFVDGLPWGHLDIAGTMQAESDDLWRSVGSTGFGARLLTEFAAAFEAPETEG</sequence>
<evidence type="ECO:0000256" key="2">
    <source>
        <dbReference type="ARBA" id="ARBA00000967"/>
    </source>
</evidence>
<dbReference type="AlphaFoldDB" id="A0A934Q8A1"/>
<evidence type="ECO:0000256" key="8">
    <source>
        <dbReference type="HAMAP-Rule" id="MF_00181"/>
    </source>
</evidence>
<evidence type="ECO:0000256" key="1">
    <source>
        <dbReference type="ARBA" id="ARBA00000135"/>
    </source>
</evidence>
<keyword evidence="5 8" id="KW-0645">Protease</keyword>
<reference evidence="10" key="1">
    <citation type="submission" date="2020-12" db="EMBL/GenBank/DDBJ databases">
        <title>Leucobacter sp. CAS1, isolated from Chromium sludge.</title>
        <authorList>
            <person name="Xu Z."/>
        </authorList>
    </citation>
    <scope>NUCLEOTIDE SEQUENCE</scope>
    <source>
        <strain evidence="10">CSA1</strain>
    </source>
</reference>
<dbReference type="SUPFAM" id="SSF53187">
    <property type="entry name" value="Zn-dependent exopeptidases"/>
    <property type="match status" value="1"/>
</dbReference>
<dbReference type="GO" id="GO:0005737">
    <property type="term" value="C:cytoplasm"/>
    <property type="evidence" value="ECO:0007669"/>
    <property type="project" value="UniProtKB-SubCell"/>
</dbReference>
<organism evidence="10 11">
    <name type="scientific">Leucobacter chromiisoli</name>
    <dbReference type="NCBI Taxonomy" id="2796471"/>
    <lineage>
        <taxon>Bacteria</taxon>
        <taxon>Bacillati</taxon>
        <taxon>Actinomycetota</taxon>
        <taxon>Actinomycetes</taxon>
        <taxon>Micrococcales</taxon>
        <taxon>Microbacteriaceae</taxon>
        <taxon>Leucobacter</taxon>
    </lineage>
</organism>
<evidence type="ECO:0000256" key="4">
    <source>
        <dbReference type="ARBA" id="ARBA00022438"/>
    </source>
</evidence>
<feature type="binding site" evidence="8">
    <location>
        <position position="349"/>
    </location>
    <ligand>
        <name>Mn(2+)</name>
        <dbReference type="ChEBI" id="CHEBI:29035"/>
        <label>1</label>
    </ligand>
</feature>
<feature type="domain" description="Cytosol aminopeptidase" evidence="9">
    <location>
        <begin position="347"/>
        <end position="354"/>
    </location>
</feature>
<dbReference type="InterPro" id="IPR008283">
    <property type="entry name" value="Peptidase_M17_N"/>
</dbReference>
<comment type="function">
    <text evidence="7 8">Presumably involved in the processing and regular turnover of intracellular proteins. Catalyzes the removal of unsubstituted N-terminal amino acids from various peptides.</text>
</comment>
<evidence type="ECO:0000313" key="10">
    <source>
        <dbReference type="EMBL" id="MBK0420090.1"/>
    </source>
</evidence>
<dbReference type="PANTHER" id="PTHR11963:SF23">
    <property type="entry name" value="CYTOSOL AMINOPEPTIDASE"/>
    <property type="match status" value="1"/>
</dbReference>
<comment type="caution">
    <text evidence="10">The sequence shown here is derived from an EMBL/GenBank/DDBJ whole genome shotgun (WGS) entry which is preliminary data.</text>
</comment>
<dbReference type="PRINTS" id="PR00481">
    <property type="entry name" value="LAMNOPPTDASE"/>
</dbReference>
<dbReference type="Pfam" id="PF02789">
    <property type="entry name" value="Peptidase_M17_N"/>
    <property type="match status" value="1"/>
</dbReference>
<feature type="binding site" evidence="8">
    <location>
        <position position="271"/>
    </location>
    <ligand>
        <name>Mn(2+)</name>
        <dbReference type="ChEBI" id="CHEBI:29035"/>
        <label>2</label>
    </ligand>
</feature>
<feature type="active site" evidence="8">
    <location>
        <position position="278"/>
    </location>
</feature>
<dbReference type="HAMAP" id="MF_00181">
    <property type="entry name" value="Cytosol_peptidase_M17"/>
    <property type="match status" value="1"/>
</dbReference>
<protein>
    <recommendedName>
        <fullName evidence="8">Probable cytosol aminopeptidase</fullName>
        <ecNumber evidence="8">3.4.11.1</ecNumber>
    </recommendedName>
    <alternativeName>
        <fullName evidence="8">Leucine aminopeptidase</fullName>
        <shortName evidence="8">LAP</shortName>
        <ecNumber evidence="8">3.4.11.10</ecNumber>
    </alternativeName>
    <alternativeName>
        <fullName evidence="8">Leucyl aminopeptidase</fullName>
    </alternativeName>
</protein>
<comment type="catalytic activity">
    <reaction evidence="1 8">
        <text>Release of an N-terminal amino acid, Xaa-|-Yaa-, in which Xaa is preferably Leu, but may be other amino acids including Pro although not Arg or Lys, and Yaa may be Pro. Amino acid amides and methyl esters are also readily hydrolyzed, but rates on arylamides are exceedingly low.</text>
        <dbReference type="EC" id="3.4.11.1"/>
    </reaction>
</comment>
<dbReference type="Pfam" id="PF00883">
    <property type="entry name" value="Peptidase_M17"/>
    <property type="match status" value="1"/>
</dbReference>
<dbReference type="SUPFAM" id="SSF52949">
    <property type="entry name" value="Macro domain-like"/>
    <property type="match status" value="1"/>
</dbReference>
<name>A0A934Q8A1_9MICO</name>
<feature type="binding site" evidence="8">
    <location>
        <position position="351"/>
    </location>
    <ligand>
        <name>Mn(2+)</name>
        <dbReference type="ChEBI" id="CHEBI:29035"/>
        <label>2</label>
    </ligand>
</feature>
<dbReference type="InterPro" id="IPR000819">
    <property type="entry name" value="Peptidase_M17_C"/>
</dbReference>
<keyword evidence="8" id="KW-0963">Cytoplasm</keyword>
<dbReference type="EC" id="3.4.11.10" evidence="8"/>
<evidence type="ECO:0000256" key="5">
    <source>
        <dbReference type="ARBA" id="ARBA00022670"/>
    </source>
</evidence>
<evidence type="ECO:0000259" key="9">
    <source>
        <dbReference type="PROSITE" id="PS00631"/>
    </source>
</evidence>
<proteinExistence type="inferred from homology"/>
<dbReference type="CDD" id="cd00433">
    <property type="entry name" value="Peptidase_M17"/>
    <property type="match status" value="1"/>
</dbReference>
<dbReference type="InterPro" id="IPR023042">
    <property type="entry name" value="Peptidase_M17_leu_NH2_pept"/>
</dbReference>
<comment type="catalytic activity">
    <reaction evidence="2 8">
        <text>Release of an N-terminal amino acid, preferentially leucine, but not glutamic or aspartic acids.</text>
        <dbReference type="EC" id="3.4.11.10"/>
    </reaction>
</comment>
<feature type="binding site" evidence="8">
    <location>
        <position position="351"/>
    </location>
    <ligand>
        <name>Mn(2+)</name>
        <dbReference type="ChEBI" id="CHEBI:29035"/>
        <label>1</label>
    </ligand>
</feature>
<gene>
    <name evidence="8" type="primary">pepA</name>
    <name evidence="10" type="ORF">JD276_13715</name>
</gene>
<dbReference type="PROSITE" id="PS00631">
    <property type="entry name" value="CYTOSOL_AP"/>
    <property type="match status" value="1"/>
</dbReference>
<keyword evidence="4 8" id="KW-0031">Aminopeptidase</keyword>
<keyword evidence="8" id="KW-0464">Manganese</keyword>
<dbReference type="Gene3D" id="3.40.220.10">
    <property type="entry name" value="Leucine Aminopeptidase, subunit E, domain 1"/>
    <property type="match status" value="1"/>
</dbReference>
<accession>A0A934Q8A1</accession>
<dbReference type="RefSeq" id="WP_200116230.1">
    <property type="nucleotide sequence ID" value="NZ_JAEHOH010000021.1"/>
</dbReference>